<evidence type="ECO:0000256" key="2">
    <source>
        <dbReference type="ARBA" id="ARBA00022552"/>
    </source>
</evidence>
<dbReference type="InterPro" id="IPR029063">
    <property type="entry name" value="SAM-dependent_MTases_sf"/>
</dbReference>
<comment type="similarity">
    <text evidence="6">Belongs to the class I-like SAM-binding methyltransferase superfamily. RNA methyltransferase RlmE family. RlmM subfamily.</text>
</comment>
<dbReference type="PANTHER" id="PTHR37524">
    <property type="entry name" value="RIBOSOMAL RNA LARGE SUBUNIT METHYLTRANSFERASE M"/>
    <property type="match status" value="1"/>
</dbReference>
<dbReference type="Gene3D" id="3.30.2300.20">
    <property type="match status" value="1"/>
</dbReference>
<proteinExistence type="inferred from homology"/>
<dbReference type="InterPro" id="IPR011224">
    <property type="entry name" value="rRNA_MeTrfase_M"/>
</dbReference>
<comment type="catalytic activity">
    <reaction evidence="6">
        <text>cytidine(2498) in 23S rRNA + S-adenosyl-L-methionine = 2'-O-methylcytidine(2498) in 23S rRNA + S-adenosyl-L-homocysteine + H(+)</text>
        <dbReference type="Rhea" id="RHEA:42788"/>
        <dbReference type="Rhea" id="RHEA-COMP:10244"/>
        <dbReference type="Rhea" id="RHEA-COMP:10245"/>
        <dbReference type="ChEBI" id="CHEBI:15378"/>
        <dbReference type="ChEBI" id="CHEBI:57856"/>
        <dbReference type="ChEBI" id="CHEBI:59789"/>
        <dbReference type="ChEBI" id="CHEBI:74495"/>
        <dbReference type="ChEBI" id="CHEBI:82748"/>
        <dbReference type="EC" id="2.1.1.186"/>
    </reaction>
</comment>
<protein>
    <recommendedName>
        <fullName evidence="6">Ribosomal RNA large subunit methyltransferase M</fullName>
        <ecNumber evidence="6">2.1.1.186</ecNumber>
    </recommendedName>
    <alternativeName>
        <fullName evidence="6">23S rRNA (cytidine2498-2'-O)-methyltransferase</fullName>
    </alternativeName>
    <alternativeName>
        <fullName evidence="6">23S rRNA 2'-O-ribose methyltransferase RlmM</fullName>
    </alternativeName>
</protein>
<dbReference type="RefSeq" id="WP_101892769.1">
    <property type="nucleotide sequence ID" value="NZ_CP022684.1"/>
</dbReference>
<comment type="function">
    <text evidence="6">Catalyzes the 2'-O-methylation at nucleotide C2498 in 23S rRNA.</text>
</comment>
<evidence type="ECO:0000256" key="4">
    <source>
        <dbReference type="ARBA" id="ARBA00022679"/>
    </source>
</evidence>
<evidence type="ECO:0000313" key="12">
    <source>
        <dbReference type="EMBL" id="AUM11429.1"/>
    </source>
</evidence>
<dbReference type="HAMAP" id="MF_01551">
    <property type="entry name" value="23SrRNA_methyltr_M"/>
    <property type="match status" value="1"/>
</dbReference>
<feature type="binding site" evidence="6 8">
    <location>
        <position position="253"/>
    </location>
    <ligand>
        <name>S-adenosyl-L-methionine</name>
        <dbReference type="ChEBI" id="CHEBI:59789"/>
    </ligand>
</feature>
<dbReference type="Pfam" id="PF01728">
    <property type="entry name" value="FtsJ"/>
    <property type="match status" value="1"/>
</dbReference>
<comment type="subcellular location">
    <subcellularLocation>
        <location evidence="6">Cytoplasm</location>
    </subcellularLocation>
</comment>
<name>A0A2K9LGF3_9GAMM</name>
<dbReference type="GO" id="GO:0008757">
    <property type="term" value="F:S-adenosylmethionine-dependent methyltransferase activity"/>
    <property type="evidence" value="ECO:0007669"/>
    <property type="project" value="UniProtKB-UniRule"/>
</dbReference>
<dbReference type="SUPFAM" id="SSF53335">
    <property type="entry name" value="S-adenosyl-L-methionine-dependent methyltransferases"/>
    <property type="match status" value="1"/>
</dbReference>
<keyword evidence="4 6" id="KW-0808">Transferase</keyword>
<dbReference type="InterPro" id="IPR040739">
    <property type="entry name" value="RlmM_FDX"/>
</dbReference>
<organism evidence="12 13">
    <name type="scientific">Ketobacter alkanivorans</name>
    <dbReference type="NCBI Taxonomy" id="1917421"/>
    <lineage>
        <taxon>Bacteria</taxon>
        <taxon>Pseudomonadati</taxon>
        <taxon>Pseudomonadota</taxon>
        <taxon>Gammaproteobacteria</taxon>
        <taxon>Pseudomonadales</taxon>
        <taxon>Ketobacteraceae</taxon>
        <taxon>Ketobacter</taxon>
    </lineage>
</organism>
<evidence type="ECO:0000259" key="10">
    <source>
        <dbReference type="Pfam" id="PF18125"/>
    </source>
</evidence>
<dbReference type="AlphaFoldDB" id="A0A2K9LGF3"/>
<dbReference type="Pfam" id="PF18125">
    <property type="entry name" value="RlmM_FDX"/>
    <property type="match status" value="1"/>
</dbReference>
<comment type="subunit">
    <text evidence="6">Monomer.</text>
</comment>
<accession>A0A2K9LGF3</accession>
<dbReference type="PIRSF" id="PIRSF028774">
    <property type="entry name" value="UCP028774"/>
    <property type="match status" value="1"/>
</dbReference>
<feature type="active site" description="Proton acceptor" evidence="6 7">
    <location>
        <position position="298"/>
    </location>
</feature>
<feature type="domain" description="RlmM ferredoxin-like" evidence="10">
    <location>
        <begin position="1"/>
        <end position="71"/>
    </location>
</feature>
<dbReference type="GO" id="GO:0005737">
    <property type="term" value="C:cytoplasm"/>
    <property type="evidence" value="ECO:0007669"/>
    <property type="project" value="UniProtKB-SubCell"/>
</dbReference>
<feature type="binding site" evidence="6 8">
    <location>
        <position position="269"/>
    </location>
    <ligand>
        <name>S-adenosyl-L-methionine</name>
        <dbReference type="ChEBI" id="CHEBI:59789"/>
    </ligand>
</feature>
<keyword evidence="2 6" id="KW-0698">rRNA processing</keyword>
<sequence length="349" mass="39295">MQQVLLTCRQGFESDLAAEIQEKASSCGVFGFVRAKTDAGFVVFEGHQPDDGSKLVKALPFQTLVFARQWLVVAAHLEDLPPADRVGPICEVLRAQPYVDIWMSFPDTNDGKSLSKLTRKLEGPFAKATAKLTRAKAPVHAHVFFESGTNMWVGYTPCDNASPWPLGFPRLRQPSSAPSRSTLKLEEAWLQLIPQAQRAILLKPFQKAVDLGAAPGGWTWQLVQRGMQVTAIDNGPMDKGLMDSGQVAHLREDAFHYKPVRNVDWLVCDMVEKPSRVAELMERWLIQGWTRFAIFNLKLPMKRRWLEVAQILSHMQEALEAAGCSYELKAKQLYHDREEITVFAAPRNR</sequence>
<keyword evidence="5 6" id="KW-0949">S-adenosyl-L-methionine</keyword>
<evidence type="ECO:0000259" key="11">
    <source>
        <dbReference type="Pfam" id="PF21239"/>
    </source>
</evidence>
<keyword evidence="3 6" id="KW-0489">Methyltransferase</keyword>
<evidence type="ECO:0000256" key="7">
    <source>
        <dbReference type="PIRSR" id="PIRSR028774-1"/>
    </source>
</evidence>
<dbReference type="Gene3D" id="3.40.50.150">
    <property type="entry name" value="Vaccinia Virus protein VP39"/>
    <property type="match status" value="1"/>
</dbReference>
<dbReference type="Pfam" id="PF21239">
    <property type="entry name" value="RLMM_N"/>
    <property type="match status" value="1"/>
</dbReference>
<dbReference type="KEGG" id="kak:Kalk_02870"/>
<keyword evidence="1 6" id="KW-0963">Cytoplasm</keyword>
<evidence type="ECO:0000256" key="1">
    <source>
        <dbReference type="ARBA" id="ARBA00022490"/>
    </source>
</evidence>
<evidence type="ECO:0000259" key="9">
    <source>
        <dbReference type="Pfam" id="PF01728"/>
    </source>
</evidence>
<dbReference type="Proteomes" id="UP000235116">
    <property type="component" value="Chromosome"/>
</dbReference>
<feature type="binding site" evidence="6 8">
    <location>
        <position position="233"/>
    </location>
    <ligand>
        <name>S-adenosyl-L-methionine</name>
        <dbReference type="ChEBI" id="CHEBI:59789"/>
    </ligand>
</feature>
<evidence type="ECO:0000256" key="6">
    <source>
        <dbReference type="HAMAP-Rule" id="MF_01551"/>
    </source>
</evidence>
<dbReference type="EMBL" id="CP022684">
    <property type="protein sequence ID" value="AUM11429.1"/>
    <property type="molecule type" value="Genomic_DNA"/>
</dbReference>
<dbReference type="NCBIfam" id="NF008734">
    <property type="entry name" value="PRK11760.1"/>
    <property type="match status" value="1"/>
</dbReference>
<feature type="domain" description="Ribosomal RNA large subunit methyltransferase M THUMP-like" evidence="11">
    <location>
        <begin position="84"/>
        <end position="156"/>
    </location>
</feature>
<keyword evidence="13" id="KW-1185">Reference proteome</keyword>
<dbReference type="InterPro" id="IPR002877">
    <property type="entry name" value="RNA_MeTrfase_FtsJ_dom"/>
</dbReference>
<dbReference type="GO" id="GO:0006364">
    <property type="term" value="P:rRNA processing"/>
    <property type="evidence" value="ECO:0007669"/>
    <property type="project" value="UniProtKB-UniRule"/>
</dbReference>
<dbReference type="EC" id="2.1.1.186" evidence="6"/>
<evidence type="ECO:0000256" key="5">
    <source>
        <dbReference type="ARBA" id="ARBA00022691"/>
    </source>
</evidence>
<feature type="binding site" evidence="6 8">
    <location>
        <begin position="214"/>
        <end position="217"/>
    </location>
    <ligand>
        <name>S-adenosyl-L-methionine</name>
        <dbReference type="ChEBI" id="CHEBI:59789"/>
    </ligand>
</feature>
<reference evidence="13" key="1">
    <citation type="submission" date="2017-08" db="EMBL/GenBank/DDBJ databases">
        <title>Direct submision.</title>
        <authorList>
            <person name="Kim S.-J."/>
            <person name="Rhee S.-K."/>
        </authorList>
    </citation>
    <scope>NUCLEOTIDE SEQUENCE [LARGE SCALE GENOMIC DNA]</scope>
    <source>
        <strain evidence="13">GI5</strain>
    </source>
</reference>
<dbReference type="GO" id="GO:0032259">
    <property type="term" value="P:methylation"/>
    <property type="evidence" value="ECO:0007669"/>
    <property type="project" value="UniProtKB-KW"/>
</dbReference>
<evidence type="ECO:0000256" key="3">
    <source>
        <dbReference type="ARBA" id="ARBA00022603"/>
    </source>
</evidence>
<dbReference type="Gene3D" id="3.30.70.2810">
    <property type="match status" value="1"/>
</dbReference>
<evidence type="ECO:0000256" key="8">
    <source>
        <dbReference type="PIRSR" id="PIRSR028774-2"/>
    </source>
</evidence>
<dbReference type="InterPro" id="IPR048646">
    <property type="entry name" value="RlmM_THUMP-like"/>
</dbReference>
<feature type="domain" description="Ribosomal RNA methyltransferase FtsJ" evidence="9">
    <location>
        <begin position="179"/>
        <end position="273"/>
    </location>
</feature>
<dbReference type="PANTHER" id="PTHR37524:SF2">
    <property type="entry name" value="RIBOSOMAL RNA METHYLTRANSFERASE FTSJ DOMAIN-CONTAINING PROTEIN"/>
    <property type="match status" value="1"/>
</dbReference>
<dbReference type="OrthoDB" id="154490at2"/>
<evidence type="ECO:0000313" key="13">
    <source>
        <dbReference type="Proteomes" id="UP000235116"/>
    </source>
</evidence>
<feature type="binding site" evidence="6 8">
    <location>
        <position position="181"/>
    </location>
    <ligand>
        <name>S-adenosyl-L-methionine</name>
        <dbReference type="ChEBI" id="CHEBI:59789"/>
    </ligand>
</feature>
<gene>
    <name evidence="6" type="primary">rlmM</name>
    <name evidence="12" type="ORF">Kalk_02870</name>
</gene>